<proteinExistence type="predicted"/>
<dbReference type="Pfam" id="PF00359">
    <property type="entry name" value="PTS_EIIA_2"/>
    <property type="match status" value="1"/>
</dbReference>
<dbReference type="PROSITE" id="PS51094">
    <property type="entry name" value="PTS_EIIA_TYPE_2"/>
    <property type="match status" value="1"/>
</dbReference>
<accession>A0ABN1FRD0</accession>
<keyword evidence="3" id="KW-1185">Reference proteome</keyword>
<feature type="domain" description="PTS EIIA type-2" evidence="1">
    <location>
        <begin position="5"/>
        <end position="148"/>
    </location>
</feature>
<dbReference type="RefSeq" id="WP_343896990.1">
    <property type="nucleotide sequence ID" value="NZ_BAAAFZ010000061.1"/>
</dbReference>
<name>A0ABN1FRD0_9PROT</name>
<comment type="caution">
    <text evidence="2">The sequence shown here is derived from an EMBL/GenBank/DDBJ whole genome shotgun (WGS) entry which is preliminary data.</text>
</comment>
<dbReference type="SUPFAM" id="SSF55804">
    <property type="entry name" value="Phoshotransferase/anion transport protein"/>
    <property type="match status" value="1"/>
</dbReference>
<dbReference type="InterPro" id="IPR051541">
    <property type="entry name" value="PTS_SugarTrans_NitroReg"/>
</dbReference>
<dbReference type="InterPro" id="IPR002178">
    <property type="entry name" value="PTS_EIIA_type-2_dom"/>
</dbReference>
<dbReference type="PANTHER" id="PTHR47738">
    <property type="entry name" value="PTS SYSTEM FRUCTOSE-LIKE EIIA COMPONENT-RELATED"/>
    <property type="match status" value="1"/>
</dbReference>
<gene>
    <name evidence="2" type="primary">ptsN</name>
    <name evidence="2" type="ORF">GCM10009416_38180</name>
</gene>
<organism evidence="2 3">
    <name type="scientific">Craurococcus roseus</name>
    <dbReference type="NCBI Taxonomy" id="77585"/>
    <lineage>
        <taxon>Bacteria</taxon>
        <taxon>Pseudomonadati</taxon>
        <taxon>Pseudomonadota</taxon>
        <taxon>Alphaproteobacteria</taxon>
        <taxon>Acetobacterales</taxon>
        <taxon>Acetobacteraceae</taxon>
        <taxon>Craurococcus</taxon>
    </lineage>
</organism>
<dbReference type="InterPro" id="IPR016152">
    <property type="entry name" value="PTrfase/Anion_transptr"/>
</dbReference>
<dbReference type="Gene3D" id="3.40.930.10">
    <property type="entry name" value="Mannitol-specific EII, Chain A"/>
    <property type="match status" value="1"/>
</dbReference>
<evidence type="ECO:0000313" key="3">
    <source>
        <dbReference type="Proteomes" id="UP001501588"/>
    </source>
</evidence>
<dbReference type="EMBL" id="BAAAFZ010000061">
    <property type="protein sequence ID" value="GAA0596210.1"/>
    <property type="molecule type" value="Genomic_DNA"/>
</dbReference>
<dbReference type="CDD" id="cd00211">
    <property type="entry name" value="PTS_IIA_fru"/>
    <property type="match status" value="1"/>
</dbReference>
<dbReference type="PANTHER" id="PTHR47738:SF1">
    <property type="entry name" value="NITROGEN REGULATORY PROTEIN"/>
    <property type="match status" value="1"/>
</dbReference>
<dbReference type="PROSITE" id="PS00372">
    <property type="entry name" value="PTS_EIIA_TYPE_2_HIS"/>
    <property type="match status" value="1"/>
</dbReference>
<evidence type="ECO:0000313" key="2">
    <source>
        <dbReference type="EMBL" id="GAA0596210.1"/>
    </source>
</evidence>
<sequence>MWTPDHLAAADVILDLEAATKQDVLRLLSKEAAGRLGRPEREVLGALAARERLGSTALGRGVALPHARLAGYSPPLVLIVRLRRPVDFEARDEEPVDLVILVLWPEASPEGFLPALSGIVGTLRDPQVLRRLRRARTPAEAASLLRGGAAAPAGRPLAPGAG</sequence>
<dbReference type="Proteomes" id="UP001501588">
    <property type="component" value="Unassembled WGS sequence"/>
</dbReference>
<protein>
    <submittedName>
        <fullName evidence="2">PTS IIA-like nitrogen regulatory protein PtsN</fullName>
    </submittedName>
</protein>
<reference evidence="2 3" key="1">
    <citation type="journal article" date="2019" name="Int. J. Syst. Evol. Microbiol.">
        <title>The Global Catalogue of Microorganisms (GCM) 10K type strain sequencing project: providing services to taxonomists for standard genome sequencing and annotation.</title>
        <authorList>
            <consortium name="The Broad Institute Genomics Platform"/>
            <consortium name="The Broad Institute Genome Sequencing Center for Infectious Disease"/>
            <person name="Wu L."/>
            <person name="Ma J."/>
        </authorList>
    </citation>
    <scope>NUCLEOTIDE SEQUENCE [LARGE SCALE GENOMIC DNA]</scope>
    <source>
        <strain evidence="2 3">JCM 9933</strain>
    </source>
</reference>
<evidence type="ECO:0000259" key="1">
    <source>
        <dbReference type="PROSITE" id="PS51094"/>
    </source>
</evidence>